<reference evidence="1" key="4">
    <citation type="journal article" date="2020" name="Int. J. Syst. Evol. Microbiol.">
        <title>Corynebacterium silvaticum sp. nov., a unique group of NTTB corynebacteria in wild boar and roe deer.</title>
        <authorList>
            <person name="Dangel A."/>
            <person name="Berger A."/>
            <person name="Rau J."/>
            <person name="Eisenberg T."/>
            <person name="Kampfer P."/>
            <person name="Margos G."/>
            <person name="Contzen M."/>
            <person name="Busse H.J."/>
            <person name="Konrad R."/>
            <person name="Peters M."/>
            <person name="Sting R."/>
            <person name="Sing A."/>
        </authorList>
    </citation>
    <scope>NUCLEOTIDE SEQUENCE</scope>
    <source>
        <strain evidence="1">PO100/5</strain>
    </source>
</reference>
<dbReference type="EMBL" id="CP021417">
    <property type="protein sequence ID" value="ARU46663.1"/>
    <property type="molecule type" value="Genomic_DNA"/>
</dbReference>
<evidence type="ECO:0000313" key="1">
    <source>
        <dbReference type="EMBL" id="ARU46663.1"/>
    </source>
</evidence>
<protein>
    <submittedName>
        <fullName evidence="1">Uncharacterized protein</fullName>
    </submittedName>
</protein>
<proteinExistence type="predicted"/>
<dbReference type="AlphaFoldDB" id="A0A7U5HMT8"/>
<reference evidence="1" key="5">
    <citation type="journal article" date="2020" name="PLoS ONE">
        <title>Taxonomic classification of strain PO100/5 shows a broader geographic distribution and genetic markers of the recently described Corynebacterium silvaticum.</title>
        <authorList>
            <person name="Viana M.V.C."/>
            <person name="Profeta R."/>
            <person name="da Silva A.L."/>
            <person name="Hurtado R."/>
            <person name="Cerqueira J.C."/>
            <person name="Ribeiro B.F.S."/>
            <person name="Almeida M.O."/>
            <person name="Morais-Rodrigues F."/>
            <person name="Soares S.C."/>
            <person name="Oliveira M."/>
            <person name="Tavares L."/>
            <person name="Figueiredo H."/>
            <person name="Wattam A.R."/>
            <person name="Barh D."/>
            <person name="Ghosh P."/>
            <person name="Silva A."/>
            <person name="Azevedo V."/>
        </authorList>
    </citation>
    <scope>NUCLEOTIDE SEQUENCE</scope>
    <source>
        <strain evidence="1">PO100/5</strain>
    </source>
</reference>
<reference evidence="1" key="1">
    <citation type="journal article" date="2014" name="BMC Vet. Res.">
        <title>First report of Corynebacterium pseudotuberculosis from caseous lymphadenitis lesions in Black Alentejano pig (Sus scrofa domesticus).</title>
        <authorList>
            <person name="Oliveira M."/>
            <person name="Barroco C."/>
            <person name="Mottola C."/>
            <person name="Santos R."/>
            <person name="Lemsaddek A."/>
            <person name="Tavares L."/>
            <person name="Semedo-Lemsaddek T."/>
        </authorList>
    </citation>
    <scope>NUCLEOTIDE SEQUENCE [LARGE SCALE GENOMIC DNA]</scope>
    <source>
        <strain evidence="1">PO100/5</strain>
    </source>
</reference>
<reference evidence="1" key="3">
    <citation type="journal article" date="2020" name="Antonie Van Leeuwenhoek">
        <title>Phylogenomic characterisation of a novel corynebacterial species pathogenic to animals.</title>
        <authorList>
            <person name="Moller J."/>
            <person name="Musella L."/>
            <person name="Melnikov V."/>
            <person name="Geissdorfer W."/>
            <person name="Burkovski A."/>
            <person name="Sangal V."/>
        </authorList>
    </citation>
    <scope>NUCLEOTIDE SEQUENCE</scope>
    <source>
        <strain evidence="1">PO100/5</strain>
    </source>
</reference>
<dbReference type="KEGG" id="csil:CBE74_09520"/>
<sequence>MPAHCPSSRVAALAAGAATRVEAAVANAHVNAIAVRLALVLDGVVSFIASFRGVLAGAAVRVQIPYKELPLILLTRL</sequence>
<organism evidence="1">
    <name type="scientific">Corynebacterium silvaticum</name>
    <dbReference type="NCBI Taxonomy" id="2320431"/>
    <lineage>
        <taxon>Bacteria</taxon>
        <taxon>Bacillati</taxon>
        <taxon>Actinomycetota</taxon>
        <taxon>Actinomycetes</taxon>
        <taxon>Mycobacteriales</taxon>
        <taxon>Corynebacteriaceae</taxon>
        <taxon>Corynebacterium</taxon>
    </lineage>
</organism>
<accession>A0A7U5HMT8</accession>
<gene>
    <name evidence="1" type="ORF">CBE74_09520</name>
</gene>
<name>A0A7U5HMT8_9CORY</name>
<reference evidence="1" key="2">
    <citation type="submission" date="2017-05" db="EMBL/GenBank/DDBJ databases">
        <authorList>
            <person name="Oliveira G."/>
            <person name="Souza T."/>
            <person name="Jamal S."/>
            <person name="Jaiswal A."/>
            <person name="Lima A."/>
            <person name="Gomide A."/>
            <person name="FIgueiredo H."/>
            <person name="Vasco V."/>
        </authorList>
    </citation>
    <scope>NUCLEOTIDE SEQUENCE</scope>
    <source>
        <strain evidence="1">PO100/5</strain>
    </source>
</reference>